<dbReference type="EMBL" id="JBBPBN010000007">
    <property type="protein sequence ID" value="KAK9034180.1"/>
    <property type="molecule type" value="Genomic_DNA"/>
</dbReference>
<reference evidence="2 3" key="1">
    <citation type="journal article" date="2024" name="G3 (Bethesda)">
        <title>Genome assembly of Hibiscus sabdariffa L. provides insights into metabolisms of medicinal natural products.</title>
        <authorList>
            <person name="Kim T."/>
        </authorList>
    </citation>
    <scope>NUCLEOTIDE SEQUENCE [LARGE SCALE GENOMIC DNA]</scope>
    <source>
        <strain evidence="2">TK-2024</strain>
        <tissue evidence="2">Old leaves</tissue>
    </source>
</reference>
<organism evidence="2 3">
    <name type="scientific">Hibiscus sabdariffa</name>
    <name type="common">roselle</name>
    <dbReference type="NCBI Taxonomy" id="183260"/>
    <lineage>
        <taxon>Eukaryota</taxon>
        <taxon>Viridiplantae</taxon>
        <taxon>Streptophyta</taxon>
        <taxon>Embryophyta</taxon>
        <taxon>Tracheophyta</taxon>
        <taxon>Spermatophyta</taxon>
        <taxon>Magnoliopsida</taxon>
        <taxon>eudicotyledons</taxon>
        <taxon>Gunneridae</taxon>
        <taxon>Pentapetalae</taxon>
        <taxon>rosids</taxon>
        <taxon>malvids</taxon>
        <taxon>Malvales</taxon>
        <taxon>Malvaceae</taxon>
        <taxon>Malvoideae</taxon>
        <taxon>Hibiscus</taxon>
    </lineage>
</organism>
<proteinExistence type="predicted"/>
<feature type="chain" id="PRO_5046655652" evidence="1">
    <location>
        <begin position="25"/>
        <end position="83"/>
    </location>
</feature>
<sequence>MSSSNIASFLVVFLVASCVLNSEAACSSDNDCKTECPQGGFCHVETGVCVCLPTTSCVVDSDCVQPCGGSKIHKCQGGHCVCQ</sequence>
<keyword evidence="1" id="KW-0732">Signal</keyword>
<comment type="caution">
    <text evidence="2">The sequence shown here is derived from an EMBL/GenBank/DDBJ whole genome shotgun (WGS) entry which is preliminary data.</text>
</comment>
<feature type="signal peptide" evidence="1">
    <location>
        <begin position="1"/>
        <end position="24"/>
    </location>
</feature>
<gene>
    <name evidence="2" type="ORF">V6N11_050355</name>
</gene>
<protein>
    <submittedName>
        <fullName evidence="2">Uncharacterized protein</fullName>
    </submittedName>
</protein>
<name>A0ABR2T9K5_9ROSI</name>
<evidence type="ECO:0000313" key="3">
    <source>
        <dbReference type="Proteomes" id="UP001396334"/>
    </source>
</evidence>
<dbReference type="Proteomes" id="UP001396334">
    <property type="component" value="Unassembled WGS sequence"/>
</dbReference>
<evidence type="ECO:0000256" key="1">
    <source>
        <dbReference type="SAM" id="SignalP"/>
    </source>
</evidence>
<keyword evidence="3" id="KW-1185">Reference proteome</keyword>
<evidence type="ECO:0000313" key="2">
    <source>
        <dbReference type="EMBL" id="KAK9034180.1"/>
    </source>
</evidence>
<accession>A0ABR2T9K5</accession>